<evidence type="ECO:0000256" key="4">
    <source>
        <dbReference type="ARBA" id="ARBA00022833"/>
    </source>
</evidence>
<dbReference type="PANTHER" id="PTHR24379">
    <property type="entry name" value="KRAB AND ZINC FINGER DOMAIN-CONTAINING"/>
    <property type="match status" value="1"/>
</dbReference>
<keyword evidence="8" id="KW-1185">Reference proteome</keyword>
<keyword evidence="4" id="KW-0862">Zinc</keyword>
<dbReference type="InterPro" id="IPR013087">
    <property type="entry name" value="Znf_C2H2_type"/>
</dbReference>
<dbReference type="SUPFAM" id="SSF57667">
    <property type="entry name" value="beta-beta-alpha zinc fingers"/>
    <property type="match status" value="1"/>
</dbReference>
<reference evidence="7 8" key="1">
    <citation type="journal article" date="2024" name="Microbiol. Resour. Announc.">
        <title>Genome annotations for the ascomycete fungi Trichoderma harzianum, Trichoderma aggressivum, and Purpureocillium lilacinum.</title>
        <authorList>
            <person name="Beijen E.P.W."/>
            <person name="Ohm R.A."/>
        </authorList>
    </citation>
    <scope>NUCLEOTIDE SEQUENCE [LARGE SCALE GENOMIC DNA]</scope>
    <source>
        <strain evidence="7 8">CBS 150709</strain>
    </source>
</reference>
<feature type="domain" description="C2H2-type" evidence="6">
    <location>
        <begin position="91"/>
        <end position="120"/>
    </location>
</feature>
<evidence type="ECO:0000256" key="5">
    <source>
        <dbReference type="PROSITE-ProRule" id="PRU00042"/>
    </source>
</evidence>
<evidence type="ECO:0000313" key="8">
    <source>
        <dbReference type="Proteomes" id="UP001287286"/>
    </source>
</evidence>
<keyword evidence="3 5" id="KW-0863">Zinc-finger</keyword>
<dbReference type="PROSITE" id="PS50157">
    <property type="entry name" value="ZINC_FINGER_C2H2_2"/>
    <property type="match status" value="3"/>
</dbReference>
<dbReference type="PROSITE" id="PS00028">
    <property type="entry name" value="ZINC_FINGER_C2H2_1"/>
    <property type="match status" value="3"/>
</dbReference>
<dbReference type="PANTHER" id="PTHR24379:SF121">
    <property type="entry name" value="C2H2-TYPE DOMAIN-CONTAINING PROTEIN"/>
    <property type="match status" value="1"/>
</dbReference>
<dbReference type="EMBL" id="JAWRVI010000030">
    <property type="protein sequence ID" value="KAK4087723.1"/>
    <property type="molecule type" value="Genomic_DNA"/>
</dbReference>
<dbReference type="Pfam" id="PF12874">
    <property type="entry name" value="zf-met"/>
    <property type="match status" value="2"/>
</dbReference>
<dbReference type="SMART" id="SM00355">
    <property type="entry name" value="ZnF_C2H2"/>
    <property type="match status" value="6"/>
</dbReference>
<name>A0ABR0BWC8_PURLI</name>
<evidence type="ECO:0000256" key="2">
    <source>
        <dbReference type="ARBA" id="ARBA00022737"/>
    </source>
</evidence>
<feature type="domain" description="C2H2-type" evidence="6">
    <location>
        <begin position="193"/>
        <end position="217"/>
    </location>
</feature>
<evidence type="ECO:0000259" key="6">
    <source>
        <dbReference type="PROSITE" id="PS50157"/>
    </source>
</evidence>
<feature type="domain" description="C2H2-type" evidence="6">
    <location>
        <begin position="38"/>
        <end position="66"/>
    </location>
</feature>
<accession>A0ABR0BWC8</accession>
<evidence type="ECO:0000256" key="3">
    <source>
        <dbReference type="ARBA" id="ARBA00022771"/>
    </source>
</evidence>
<keyword evidence="2" id="KW-0677">Repeat</keyword>
<dbReference type="Proteomes" id="UP001287286">
    <property type="component" value="Unassembled WGS sequence"/>
</dbReference>
<gene>
    <name evidence="7" type="ORF">Purlil1_8054</name>
</gene>
<sequence length="272" mass="31312">MPPRYDNFECGTCGRAFPAGWRARDNHCRATGHAPPDFECETCSRWFRSRRACDQHMDATDHWQRPYTCSCCSLTWRTEERCVQHEHEDHYYCNECCRGFESYNNIRMHLNSRRHRGDDMECPFCPRLFTTATGVTHHLETGACPNAGGLNRDGLYRVVRSKDPQGLVSKKLIRWTGSCSYEASASSWNGNAYECYFCNRTFGRLPSLNQHLNSPTHQQALYHCPNPACRMDFKNLAGIINHLESESCGFMRFEQVQGKIGNIVSGNRLITF</sequence>
<protein>
    <recommendedName>
        <fullName evidence="6">C2H2-type domain-containing protein</fullName>
    </recommendedName>
</protein>
<dbReference type="Gene3D" id="3.30.160.60">
    <property type="entry name" value="Classic Zinc Finger"/>
    <property type="match status" value="3"/>
</dbReference>
<proteinExistence type="predicted"/>
<dbReference type="InterPro" id="IPR036236">
    <property type="entry name" value="Znf_C2H2_sf"/>
</dbReference>
<comment type="caution">
    <text evidence="7">The sequence shown here is derived from an EMBL/GenBank/DDBJ whole genome shotgun (WGS) entry which is preliminary data.</text>
</comment>
<evidence type="ECO:0000256" key="1">
    <source>
        <dbReference type="ARBA" id="ARBA00022723"/>
    </source>
</evidence>
<keyword evidence="1" id="KW-0479">Metal-binding</keyword>
<organism evidence="7 8">
    <name type="scientific">Purpureocillium lilacinum</name>
    <name type="common">Paecilomyces lilacinus</name>
    <dbReference type="NCBI Taxonomy" id="33203"/>
    <lineage>
        <taxon>Eukaryota</taxon>
        <taxon>Fungi</taxon>
        <taxon>Dikarya</taxon>
        <taxon>Ascomycota</taxon>
        <taxon>Pezizomycotina</taxon>
        <taxon>Sordariomycetes</taxon>
        <taxon>Hypocreomycetidae</taxon>
        <taxon>Hypocreales</taxon>
        <taxon>Ophiocordycipitaceae</taxon>
        <taxon>Purpureocillium</taxon>
    </lineage>
</organism>
<evidence type="ECO:0000313" key="7">
    <source>
        <dbReference type="EMBL" id="KAK4087723.1"/>
    </source>
</evidence>